<sequence>MYVPVMAPVPVTEAICMVEPSSLSHEPVGFWQFGAVEVSAHAGDAKVPSIASDTSIFFIFSSFFVMVRISCIGEAMLWLTSHPIRHAYCASSTDDIW</sequence>
<accession>A0A1B4FS76</accession>
<dbReference type="EMBL" id="CP013388">
    <property type="protein sequence ID" value="AOJ06501.1"/>
    <property type="molecule type" value="Genomic_DNA"/>
</dbReference>
<reference evidence="2 3" key="1">
    <citation type="submission" date="2015-12" db="EMBL/GenBank/DDBJ databases">
        <title>Diversity of Burkholderia near neighbor genomes.</title>
        <authorList>
            <person name="Sahl J."/>
            <person name="Wagner D."/>
            <person name="Keim P."/>
        </authorList>
    </citation>
    <scope>NUCLEOTIDE SEQUENCE [LARGE SCALE GENOMIC DNA]</scope>
    <source>
        <strain evidence="2 3">BDU8</strain>
    </source>
</reference>
<protein>
    <submittedName>
        <fullName evidence="2">Uncharacterized protein</fullName>
    </submittedName>
</protein>
<name>A0A1B4FS76_9BURK</name>
<feature type="transmembrane region" description="Helical" evidence="1">
    <location>
        <begin position="56"/>
        <end position="79"/>
    </location>
</feature>
<evidence type="ECO:0000256" key="1">
    <source>
        <dbReference type="SAM" id="Phobius"/>
    </source>
</evidence>
<gene>
    <name evidence="2" type="ORF">WS71_03555</name>
</gene>
<proteinExistence type="predicted"/>
<organism evidence="2 3">
    <name type="scientific">Burkholderia mayonis</name>
    <dbReference type="NCBI Taxonomy" id="1385591"/>
    <lineage>
        <taxon>Bacteria</taxon>
        <taxon>Pseudomonadati</taxon>
        <taxon>Pseudomonadota</taxon>
        <taxon>Betaproteobacteria</taxon>
        <taxon>Burkholderiales</taxon>
        <taxon>Burkholderiaceae</taxon>
        <taxon>Burkholderia</taxon>
        <taxon>pseudomallei group</taxon>
    </lineage>
</organism>
<dbReference type="Proteomes" id="UP000067711">
    <property type="component" value="Chromosome 2"/>
</dbReference>
<evidence type="ECO:0000313" key="2">
    <source>
        <dbReference type="EMBL" id="AOJ06501.1"/>
    </source>
</evidence>
<keyword evidence="1" id="KW-1133">Transmembrane helix</keyword>
<dbReference type="AlphaFoldDB" id="A0A1B4FS76"/>
<keyword evidence="1" id="KW-0472">Membrane</keyword>
<keyword evidence="1" id="KW-0812">Transmembrane</keyword>
<evidence type="ECO:0000313" key="3">
    <source>
        <dbReference type="Proteomes" id="UP000067711"/>
    </source>
</evidence>